<dbReference type="Ensembl" id="ENSHHUT00000064183.1">
    <property type="protein sequence ID" value="ENSHHUP00000062084.1"/>
    <property type="gene ID" value="ENSHHUG00000036730.1"/>
</dbReference>
<sequence length="88" mass="9574">EGCTHFTPGSSYSRYLGTQTPPSWIGTAATVLSCPGASLPLVSKPIKHFQNSTCVLSLVQPIGFYKQSERLECVCTHCRDETNVRGRA</sequence>
<name>A0A4W5PMW5_9TELE</name>
<dbReference type="Proteomes" id="UP000314982">
    <property type="component" value="Unassembled WGS sequence"/>
</dbReference>
<proteinExistence type="predicted"/>
<reference evidence="2" key="1">
    <citation type="submission" date="2018-06" db="EMBL/GenBank/DDBJ databases">
        <title>Genome assembly of Danube salmon.</title>
        <authorList>
            <person name="Macqueen D.J."/>
            <person name="Gundappa M.K."/>
        </authorList>
    </citation>
    <scope>NUCLEOTIDE SEQUENCE [LARGE SCALE GENOMIC DNA]</scope>
</reference>
<protein>
    <submittedName>
        <fullName evidence="1">Uncharacterized protein</fullName>
    </submittedName>
</protein>
<accession>A0A4W5PMW5</accession>
<evidence type="ECO:0000313" key="2">
    <source>
        <dbReference type="Proteomes" id="UP000314982"/>
    </source>
</evidence>
<organism evidence="1 2">
    <name type="scientific">Hucho hucho</name>
    <name type="common">huchen</name>
    <dbReference type="NCBI Taxonomy" id="62062"/>
    <lineage>
        <taxon>Eukaryota</taxon>
        <taxon>Metazoa</taxon>
        <taxon>Chordata</taxon>
        <taxon>Craniata</taxon>
        <taxon>Vertebrata</taxon>
        <taxon>Euteleostomi</taxon>
        <taxon>Actinopterygii</taxon>
        <taxon>Neopterygii</taxon>
        <taxon>Teleostei</taxon>
        <taxon>Protacanthopterygii</taxon>
        <taxon>Salmoniformes</taxon>
        <taxon>Salmonidae</taxon>
        <taxon>Salmoninae</taxon>
        <taxon>Hucho</taxon>
    </lineage>
</organism>
<reference evidence="1" key="3">
    <citation type="submission" date="2025-09" db="UniProtKB">
        <authorList>
            <consortium name="Ensembl"/>
        </authorList>
    </citation>
    <scope>IDENTIFICATION</scope>
</reference>
<reference evidence="1" key="2">
    <citation type="submission" date="2025-08" db="UniProtKB">
        <authorList>
            <consortium name="Ensembl"/>
        </authorList>
    </citation>
    <scope>IDENTIFICATION</scope>
</reference>
<dbReference type="AlphaFoldDB" id="A0A4W5PMW5"/>
<keyword evidence="2" id="KW-1185">Reference proteome</keyword>
<evidence type="ECO:0000313" key="1">
    <source>
        <dbReference type="Ensembl" id="ENSHHUP00000062084.1"/>
    </source>
</evidence>